<dbReference type="AlphaFoldDB" id="A0A4Z0JE13"/>
<feature type="domain" description="ASCH" evidence="1">
    <location>
        <begin position="25"/>
        <end position="151"/>
    </location>
</feature>
<dbReference type="InterPro" id="IPR015947">
    <property type="entry name" value="PUA-like_sf"/>
</dbReference>
<dbReference type="Proteomes" id="UP000298021">
    <property type="component" value="Unassembled WGS sequence"/>
</dbReference>
<dbReference type="RefSeq" id="WP_135374616.1">
    <property type="nucleotide sequence ID" value="NZ_RKLY01000048.1"/>
</dbReference>
<dbReference type="CDD" id="cd06553">
    <property type="entry name" value="ASCH_Ef3133_like"/>
    <property type="match status" value="1"/>
</dbReference>
<dbReference type="InterPro" id="IPR009326">
    <property type="entry name" value="DUF984"/>
</dbReference>
<gene>
    <name evidence="2" type="ORF">EGT49_12130</name>
</gene>
<dbReference type="Pfam" id="PF04266">
    <property type="entry name" value="ASCH"/>
    <property type="match status" value="1"/>
</dbReference>
<dbReference type="InterPro" id="IPR007374">
    <property type="entry name" value="ASCH_domain"/>
</dbReference>
<keyword evidence="3" id="KW-1185">Reference proteome</keyword>
<dbReference type="Gene3D" id="3.10.400.10">
    <property type="entry name" value="Sulfate adenylyltransferase"/>
    <property type="match status" value="1"/>
</dbReference>
<dbReference type="EMBL" id="RKLY01000048">
    <property type="protein sequence ID" value="TGD21037.1"/>
    <property type="molecule type" value="Genomic_DNA"/>
</dbReference>
<evidence type="ECO:0000313" key="2">
    <source>
        <dbReference type="EMBL" id="TGD21037.1"/>
    </source>
</evidence>
<evidence type="ECO:0000313" key="3">
    <source>
        <dbReference type="Proteomes" id="UP000298021"/>
    </source>
</evidence>
<protein>
    <submittedName>
        <fullName evidence="2">ASCH domain-containing protein</fullName>
    </submittedName>
</protein>
<dbReference type="SUPFAM" id="SSF88697">
    <property type="entry name" value="PUA domain-like"/>
    <property type="match status" value="1"/>
</dbReference>
<dbReference type="PIRSF" id="PIRSF021320">
    <property type="entry name" value="DUF984"/>
    <property type="match status" value="1"/>
</dbReference>
<comment type="caution">
    <text evidence="2">The sequence shown here is derived from an EMBL/GenBank/DDBJ whole genome shotgun (WGS) entry which is preliminary data.</text>
</comment>
<dbReference type="PANTHER" id="PTHR39203">
    <property type="entry name" value="CYTOPLASMIC PROTEIN-RELATED"/>
    <property type="match status" value="1"/>
</dbReference>
<dbReference type="PANTHER" id="PTHR39203:SF1">
    <property type="entry name" value="CYTOPLASMIC PROTEIN"/>
    <property type="match status" value="1"/>
</dbReference>
<dbReference type="OrthoDB" id="9807542at2"/>
<evidence type="ECO:0000259" key="1">
    <source>
        <dbReference type="SMART" id="SM01022"/>
    </source>
</evidence>
<dbReference type="SMART" id="SM01022">
    <property type="entry name" value="ASCH"/>
    <property type="match status" value="1"/>
</dbReference>
<reference evidence="2 3" key="1">
    <citation type="submission" date="2018-10" db="EMBL/GenBank/DDBJ databases">
        <title>Lactobacillus sp. R7 and Lactobacillus sp. R19 isolated from fermented mustard green product of Taiwan.</title>
        <authorList>
            <person name="Lin S.-T."/>
        </authorList>
    </citation>
    <scope>NUCLEOTIDE SEQUENCE [LARGE SCALE GENOMIC DNA]</scope>
    <source>
        <strain evidence="2 3">BCRC 81127</strain>
    </source>
</reference>
<name>A0A4Z0JE13_9LACO</name>
<accession>A0A4Z0JE13</accession>
<organism evidence="2 3">
    <name type="scientific">Companilactobacillus suantsaicola</name>
    <dbReference type="NCBI Taxonomy" id="2487723"/>
    <lineage>
        <taxon>Bacteria</taxon>
        <taxon>Bacillati</taxon>
        <taxon>Bacillota</taxon>
        <taxon>Bacilli</taxon>
        <taxon>Lactobacillales</taxon>
        <taxon>Lactobacillaceae</taxon>
        <taxon>Companilactobacillus</taxon>
    </lineage>
</organism>
<sequence length="152" mass="17848">MDITTYWQQFKQSHPEVTTDEYEAFSLGAEDDLQQQDQLAKLVYDGIKTATTSAYDLYKQDETDPLPKFGEYGIILDGHHQPVCVTKTVVVETVPFLQVSAEHAYHEGEGSRTLEEWRKVHWDFFKREYQEENHEFNETLPCVCEVYEVVYR</sequence>
<proteinExistence type="predicted"/>